<keyword evidence="2" id="KW-0812">Transmembrane</keyword>
<dbReference type="InterPro" id="IPR029962">
    <property type="entry name" value="TBL"/>
</dbReference>
<feature type="transmembrane region" description="Helical" evidence="2">
    <location>
        <begin position="40"/>
        <end position="58"/>
    </location>
</feature>
<proteinExistence type="inferred from homology"/>
<accession>A0AAD5S3U1</accession>
<evidence type="ECO:0000256" key="2">
    <source>
        <dbReference type="SAM" id="Phobius"/>
    </source>
</evidence>
<keyword evidence="5" id="KW-1185">Reference proteome</keyword>
<dbReference type="InterPro" id="IPR026057">
    <property type="entry name" value="TBL_C"/>
</dbReference>
<dbReference type="AlphaFoldDB" id="A0AAD5S3U1"/>
<gene>
    <name evidence="4" type="ORF">HK097_002029</name>
</gene>
<dbReference type="PANTHER" id="PTHR32285">
    <property type="entry name" value="PROTEIN TRICHOME BIREFRINGENCE-LIKE 9-RELATED"/>
    <property type="match status" value="1"/>
</dbReference>
<keyword evidence="2" id="KW-1133">Transmembrane helix</keyword>
<dbReference type="EMBL" id="JADGJD010001420">
    <property type="protein sequence ID" value="KAJ3042439.1"/>
    <property type="molecule type" value="Genomic_DNA"/>
</dbReference>
<dbReference type="Pfam" id="PF13839">
    <property type="entry name" value="PC-Esterase"/>
    <property type="match status" value="1"/>
</dbReference>
<comment type="similarity">
    <text evidence="1">Belongs to the PC-esterase family. TBL subfamily.</text>
</comment>
<reference evidence="4" key="1">
    <citation type="submission" date="2020-05" db="EMBL/GenBank/DDBJ databases">
        <title>Phylogenomic resolution of chytrid fungi.</title>
        <authorList>
            <person name="Stajich J.E."/>
            <person name="Amses K."/>
            <person name="Simmons R."/>
            <person name="Seto K."/>
            <person name="Myers J."/>
            <person name="Bonds A."/>
            <person name="Quandt C.A."/>
            <person name="Barry K."/>
            <person name="Liu P."/>
            <person name="Grigoriev I."/>
            <person name="Longcore J.E."/>
            <person name="James T.Y."/>
        </authorList>
    </citation>
    <scope>NUCLEOTIDE SEQUENCE</scope>
    <source>
        <strain evidence="4">JEL0318</strain>
    </source>
</reference>
<name>A0AAD5S3U1_9FUNG</name>
<comment type="caution">
    <text evidence="4">The sequence shown here is derived from an EMBL/GenBank/DDBJ whole genome shotgun (WGS) entry which is preliminary data.</text>
</comment>
<keyword evidence="2" id="KW-0472">Membrane</keyword>
<organism evidence="4 5">
    <name type="scientific">Rhizophlyctis rosea</name>
    <dbReference type="NCBI Taxonomy" id="64517"/>
    <lineage>
        <taxon>Eukaryota</taxon>
        <taxon>Fungi</taxon>
        <taxon>Fungi incertae sedis</taxon>
        <taxon>Chytridiomycota</taxon>
        <taxon>Chytridiomycota incertae sedis</taxon>
        <taxon>Chytridiomycetes</taxon>
        <taxon>Rhizophlyctidales</taxon>
        <taxon>Rhizophlyctidaceae</taxon>
        <taxon>Rhizophlyctis</taxon>
    </lineage>
</organism>
<evidence type="ECO:0000313" key="5">
    <source>
        <dbReference type="Proteomes" id="UP001212841"/>
    </source>
</evidence>
<dbReference type="Proteomes" id="UP001212841">
    <property type="component" value="Unassembled WGS sequence"/>
</dbReference>
<evidence type="ECO:0000256" key="1">
    <source>
        <dbReference type="ARBA" id="ARBA00007727"/>
    </source>
</evidence>
<dbReference type="PANTHER" id="PTHR32285:SF48">
    <property type="entry name" value="PROTEIN TRICHOME BIREFRINGENCE-LIKE 19"/>
    <property type="match status" value="1"/>
</dbReference>
<evidence type="ECO:0000313" key="4">
    <source>
        <dbReference type="EMBL" id="KAJ3042439.1"/>
    </source>
</evidence>
<dbReference type="GO" id="GO:0016413">
    <property type="term" value="F:O-acetyltransferase activity"/>
    <property type="evidence" value="ECO:0007669"/>
    <property type="project" value="InterPro"/>
</dbReference>
<feature type="domain" description="Trichome birefringence-like C-terminal" evidence="3">
    <location>
        <begin position="177"/>
        <end position="440"/>
    </location>
</feature>
<sequence length="455" mass="50990">MAPHDLDLADTELAYLAHPTTKPKSVQKGPLGFAHVGPRFIAVLSVGTIALLFVWFAYAPISNSIPPPSEPVTVSAFGVKESSPLPDASLSLSLPGDGRGNWTWVEDIQSRLDYKDVYHTCPLLDHQDKCTADRYDRLLRWDWRGGQSGDLATLKDLSQSNAPNERPISPLDVLTQCLPNTTIGITGDSLSRQFFHAFVCTLHSYGAQIITTRIPNTTHLVRSRIHHQLLKSSNPATYTDVIWTSDTLNPYLLSYTSNRPTPAINFTSLHPDLRELLMLDPDHLIVNTGLWMDPSSLKLPHSDFLQSYERVVRSSASLISQSLSTKSEGQKKKVWYRTTPFRHFRGGEYDTGGKCSATSPRFDVNSITTYYGSYAETLQNLILKDVLGKWKEGKEGEEGGVEFELFDIAETARAREDAHRSGRDCSHYCLPGVVDVWVDVWLRRVWDECQQGRGR</sequence>
<protein>
    <recommendedName>
        <fullName evidence="3">Trichome birefringence-like C-terminal domain-containing protein</fullName>
    </recommendedName>
</protein>
<evidence type="ECO:0000259" key="3">
    <source>
        <dbReference type="Pfam" id="PF13839"/>
    </source>
</evidence>